<protein>
    <submittedName>
        <fullName evidence="3">Uncharacterized protein</fullName>
    </submittedName>
</protein>
<proteinExistence type="predicted"/>
<evidence type="ECO:0000313" key="3">
    <source>
        <dbReference type="EMBL" id="QHT18497.1"/>
    </source>
</evidence>
<evidence type="ECO:0000256" key="1">
    <source>
        <dbReference type="SAM" id="MobiDB-lite"/>
    </source>
</evidence>
<organism evidence="3">
    <name type="scientific">viral metagenome</name>
    <dbReference type="NCBI Taxonomy" id="1070528"/>
    <lineage>
        <taxon>unclassified sequences</taxon>
        <taxon>metagenomes</taxon>
        <taxon>organismal metagenomes</taxon>
    </lineage>
</organism>
<keyword evidence="2" id="KW-0472">Membrane</keyword>
<keyword evidence="2" id="KW-1133">Transmembrane helix</keyword>
<feature type="region of interest" description="Disordered" evidence="1">
    <location>
        <begin position="185"/>
        <end position="208"/>
    </location>
</feature>
<name>A0A6C0DPE8_9ZZZZ</name>
<keyword evidence="2" id="KW-0812">Transmembrane</keyword>
<feature type="compositionally biased region" description="Polar residues" evidence="1">
    <location>
        <begin position="190"/>
        <end position="200"/>
    </location>
</feature>
<reference evidence="3" key="1">
    <citation type="journal article" date="2020" name="Nature">
        <title>Giant virus diversity and host interactions through global metagenomics.</title>
        <authorList>
            <person name="Schulz F."/>
            <person name="Roux S."/>
            <person name="Paez-Espino D."/>
            <person name="Jungbluth S."/>
            <person name="Walsh D.A."/>
            <person name="Denef V.J."/>
            <person name="McMahon K.D."/>
            <person name="Konstantinidis K.T."/>
            <person name="Eloe-Fadrosh E.A."/>
            <person name="Kyrpides N.C."/>
            <person name="Woyke T."/>
        </authorList>
    </citation>
    <scope>NUCLEOTIDE SEQUENCE</scope>
    <source>
        <strain evidence="3">GVMAG-M-3300023174-46</strain>
    </source>
</reference>
<feature type="transmembrane region" description="Helical" evidence="2">
    <location>
        <begin position="29"/>
        <end position="50"/>
    </location>
</feature>
<sequence length="208" mass="21826">MELFLPGLFILVITAFFAFLVVPRLGPTILVIVSLIALLAAGVHHVNLFYSEYRLSTWQVGITSAAPWIVLSVAILFILAALFTVFSKRLTGNANANANQTPMQTLQNAVTNSAAATPSAASATNPVTSAINTTLTTIGNTASNTVNAITGNNKKNNSAGLFGMSNNKKNNGGLFGSSNNKKNNSAGLFGTSNNKKNNSYLGYPASRV</sequence>
<feature type="transmembrane region" description="Helical" evidence="2">
    <location>
        <begin position="65"/>
        <end position="86"/>
    </location>
</feature>
<dbReference type="EMBL" id="MN739657">
    <property type="protein sequence ID" value="QHT18497.1"/>
    <property type="molecule type" value="Genomic_DNA"/>
</dbReference>
<dbReference type="AlphaFoldDB" id="A0A6C0DPE8"/>
<evidence type="ECO:0000256" key="2">
    <source>
        <dbReference type="SAM" id="Phobius"/>
    </source>
</evidence>
<feature type="transmembrane region" description="Helical" evidence="2">
    <location>
        <begin position="6"/>
        <end position="22"/>
    </location>
</feature>
<accession>A0A6C0DPE8</accession>